<evidence type="ECO:0000256" key="5">
    <source>
        <dbReference type="ARBA" id="ARBA00023145"/>
    </source>
</evidence>
<dbReference type="InterPro" id="IPR016067">
    <property type="entry name" value="S-AdoMet_deCO2ase_core"/>
</dbReference>
<evidence type="ECO:0000256" key="1">
    <source>
        <dbReference type="ARBA" id="ARBA00001928"/>
    </source>
</evidence>
<dbReference type="GO" id="GO:0005829">
    <property type="term" value="C:cytosol"/>
    <property type="evidence" value="ECO:0007669"/>
    <property type="project" value="TreeGrafter"/>
</dbReference>
<accession>A0A6C0E0G1</accession>
<keyword evidence="8" id="KW-0670">Pyruvate</keyword>
<evidence type="ECO:0000256" key="2">
    <source>
        <dbReference type="ARBA" id="ARBA00022793"/>
    </source>
</evidence>
<sequence>MNLKINIFSYINKMGNYLTTHKDEVRYKGNHVFADFTGFHGDEYVLGKFVYELMIKAIERTDMKIVHKHLEILNVDTPPGFTAFLQLDSSHISSHSYTEKSQGLLALDCFTCGPTDTLSVMNYIKDELIKEFPEIQCTYLQNHKRFNF</sequence>
<name>A0A6C0E0G1_9ZZZZ</name>
<keyword evidence="5" id="KW-0865">Zymogen</keyword>
<dbReference type="GO" id="GO:0004014">
    <property type="term" value="F:adenosylmethionine decarboxylase activity"/>
    <property type="evidence" value="ECO:0007669"/>
    <property type="project" value="InterPro"/>
</dbReference>
<dbReference type="PANTHER" id="PTHR33866">
    <property type="entry name" value="S-ADENOSYLMETHIONINE DECARBOXYLASE PROENZYME"/>
    <property type="match status" value="1"/>
</dbReference>
<dbReference type="Pfam" id="PF02675">
    <property type="entry name" value="AdoMet_dc"/>
    <property type="match status" value="1"/>
</dbReference>
<keyword evidence="7" id="KW-0704">Schiff base</keyword>
<dbReference type="Gene3D" id="3.60.90.10">
    <property type="entry name" value="S-adenosylmethionine decarboxylase"/>
    <property type="match status" value="1"/>
</dbReference>
<protein>
    <recommendedName>
        <fullName evidence="10">S-adenosylmethionine decarboxylase</fullName>
    </recommendedName>
</protein>
<dbReference type="InterPro" id="IPR003826">
    <property type="entry name" value="AdoMetDC_fam_prok"/>
</dbReference>
<dbReference type="EMBL" id="MN739711">
    <property type="protein sequence ID" value="QHT22534.1"/>
    <property type="molecule type" value="Genomic_DNA"/>
</dbReference>
<evidence type="ECO:0000256" key="6">
    <source>
        <dbReference type="ARBA" id="ARBA00023239"/>
    </source>
</evidence>
<comment type="cofactor">
    <cofactor evidence="1">
        <name>pyruvate</name>
        <dbReference type="ChEBI" id="CHEBI:15361"/>
    </cofactor>
</comment>
<keyword evidence="6" id="KW-0456">Lyase</keyword>
<evidence type="ECO:0000256" key="4">
    <source>
        <dbReference type="ARBA" id="ARBA00023115"/>
    </source>
</evidence>
<proteinExistence type="predicted"/>
<keyword evidence="3" id="KW-0068">Autocatalytic cleavage</keyword>
<organism evidence="9">
    <name type="scientific">viral metagenome</name>
    <dbReference type="NCBI Taxonomy" id="1070528"/>
    <lineage>
        <taxon>unclassified sequences</taxon>
        <taxon>metagenomes</taxon>
        <taxon>organismal metagenomes</taxon>
    </lineage>
</organism>
<dbReference type="AlphaFoldDB" id="A0A6C0E0G1"/>
<reference evidence="9" key="1">
    <citation type="journal article" date="2020" name="Nature">
        <title>Giant virus diversity and host interactions through global metagenomics.</title>
        <authorList>
            <person name="Schulz F."/>
            <person name="Roux S."/>
            <person name="Paez-Espino D."/>
            <person name="Jungbluth S."/>
            <person name="Walsh D.A."/>
            <person name="Denef V.J."/>
            <person name="McMahon K.D."/>
            <person name="Konstantinidis K.T."/>
            <person name="Eloe-Fadrosh E.A."/>
            <person name="Kyrpides N.C."/>
            <person name="Woyke T."/>
        </authorList>
    </citation>
    <scope>NUCLEOTIDE SEQUENCE</scope>
    <source>
        <strain evidence="9">GVMAG-M-3300023179-111</strain>
    </source>
</reference>
<keyword evidence="2" id="KW-0210">Decarboxylase</keyword>
<evidence type="ECO:0000313" key="9">
    <source>
        <dbReference type="EMBL" id="QHT22534.1"/>
    </source>
</evidence>
<dbReference type="SUPFAM" id="SSF56276">
    <property type="entry name" value="S-adenosylmethionine decarboxylase"/>
    <property type="match status" value="1"/>
</dbReference>
<evidence type="ECO:0000256" key="3">
    <source>
        <dbReference type="ARBA" id="ARBA00022813"/>
    </source>
</evidence>
<dbReference type="GO" id="GO:0008295">
    <property type="term" value="P:spermidine biosynthetic process"/>
    <property type="evidence" value="ECO:0007669"/>
    <property type="project" value="InterPro"/>
</dbReference>
<evidence type="ECO:0000256" key="7">
    <source>
        <dbReference type="ARBA" id="ARBA00023270"/>
    </source>
</evidence>
<keyword evidence="4" id="KW-0620">Polyamine biosynthesis</keyword>
<evidence type="ECO:0008006" key="10">
    <source>
        <dbReference type="Google" id="ProtNLM"/>
    </source>
</evidence>
<dbReference type="PANTHER" id="PTHR33866:SF2">
    <property type="entry name" value="S-ADENOSYLMETHIONINE DECARBOXYLASE PROENZYME"/>
    <property type="match status" value="1"/>
</dbReference>
<evidence type="ECO:0000256" key="8">
    <source>
        <dbReference type="ARBA" id="ARBA00023317"/>
    </source>
</evidence>